<evidence type="ECO:0000256" key="11">
    <source>
        <dbReference type="ARBA" id="ARBA00023242"/>
    </source>
</evidence>
<comment type="similarity">
    <text evidence="3">Belongs to the SMC family. SMC6 subfamily.</text>
</comment>
<evidence type="ECO:0000256" key="1">
    <source>
        <dbReference type="ARBA" id="ARBA00004123"/>
    </source>
</evidence>
<keyword evidence="5" id="KW-0547">Nucleotide-binding</keyword>
<dbReference type="GO" id="GO:0003684">
    <property type="term" value="F:damaged DNA binding"/>
    <property type="evidence" value="ECO:0007669"/>
    <property type="project" value="TreeGrafter"/>
</dbReference>
<comment type="caution">
    <text evidence="15">The sequence shown here is derived from an EMBL/GenBank/DDBJ whole genome shotgun (WGS) entry which is preliminary data.</text>
</comment>
<dbReference type="FunCoup" id="A0A409YL05">
    <property type="interactions" value="473"/>
</dbReference>
<feature type="compositionally biased region" description="Acidic residues" evidence="13">
    <location>
        <begin position="57"/>
        <end position="71"/>
    </location>
</feature>
<comment type="subcellular location">
    <subcellularLocation>
        <location evidence="2">Chromosome</location>
    </subcellularLocation>
    <subcellularLocation>
        <location evidence="1">Nucleus</location>
    </subcellularLocation>
</comment>
<dbReference type="OrthoDB" id="10072614at2759"/>
<keyword evidence="10" id="KW-0234">DNA repair</keyword>
<dbReference type="InterPro" id="IPR027417">
    <property type="entry name" value="P-loop_NTPase"/>
</dbReference>
<accession>A0A409YL05</accession>
<name>A0A409YL05_9AGAR</name>
<dbReference type="GO" id="GO:0030915">
    <property type="term" value="C:Smc5-Smc6 complex"/>
    <property type="evidence" value="ECO:0007669"/>
    <property type="project" value="TreeGrafter"/>
</dbReference>
<feature type="coiled-coil region" evidence="12">
    <location>
        <begin position="738"/>
        <end position="986"/>
    </location>
</feature>
<dbReference type="GO" id="GO:0005634">
    <property type="term" value="C:nucleus"/>
    <property type="evidence" value="ECO:0007669"/>
    <property type="project" value="UniProtKB-SubCell"/>
</dbReference>
<evidence type="ECO:0000256" key="4">
    <source>
        <dbReference type="ARBA" id="ARBA00022454"/>
    </source>
</evidence>
<proteinExistence type="inferred from homology"/>
<feature type="compositionally biased region" description="Basic and acidic residues" evidence="13">
    <location>
        <begin position="45"/>
        <end position="56"/>
    </location>
</feature>
<dbReference type="GO" id="GO:0003697">
    <property type="term" value="F:single-stranded DNA binding"/>
    <property type="evidence" value="ECO:0007669"/>
    <property type="project" value="TreeGrafter"/>
</dbReference>
<keyword evidence="9" id="KW-0233">DNA recombination</keyword>
<evidence type="ECO:0000256" key="10">
    <source>
        <dbReference type="ARBA" id="ARBA00023204"/>
    </source>
</evidence>
<organism evidence="15 16">
    <name type="scientific">Gymnopilus dilepis</name>
    <dbReference type="NCBI Taxonomy" id="231916"/>
    <lineage>
        <taxon>Eukaryota</taxon>
        <taxon>Fungi</taxon>
        <taxon>Dikarya</taxon>
        <taxon>Basidiomycota</taxon>
        <taxon>Agaricomycotina</taxon>
        <taxon>Agaricomycetes</taxon>
        <taxon>Agaricomycetidae</taxon>
        <taxon>Agaricales</taxon>
        <taxon>Agaricineae</taxon>
        <taxon>Hymenogastraceae</taxon>
        <taxon>Gymnopilus</taxon>
    </lineage>
</organism>
<evidence type="ECO:0000313" key="16">
    <source>
        <dbReference type="Proteomes" id="UP000284706"/>
    </source>
</evidence>
<dbReference type="GO" id="GO:0035861">
    <property type="term" value="C:site of double-strand break"/>
    <property type="evidence" value="ECO:0007669"/>
    <property type="project" value="TreeGrafter"/>
</dbReference>
<dbReference type="InterPro" id="IPR003395">
    <property type="entry name" value="RecF/RecN/SMC_N"/>
</dbReference>
<dbReference type="Gene3D" id="3.40.50.300">
    <property type="entry name" value="P-loop containing nucleotide triphosphate hydrolases"/>
    <property type="match status" value="2"/>
</dbReference>
<protein>
    <recommendedName>
        <fullName evidence="14">RecF/RecN/SMC N-terminal domain-containing protein</fullName>
    </recommendedName>
</protein>
<evidence type="ECO:0000256" key="8">
    <source>
        <dbReference type="ARBA" id="ARBA00023054"/>
    </source>
</evidence>
<evidence type="ECO:0000256" key="3">
    <source>
        <dbReference type="ARBA" id="ARBA00006793"/>
    </source>
</evidence>
<dbReference type="EMBL" id="NHYE01000706">
    <property type="protein sequence ID" value="PPR03753.1"/>
    <property type="molecule type" value="Genomic_DNA"/>
</dbReference>
<dbReference type="SUPFAM" id="SSF52540">
    <property type="entry name" value="P-loop containing nucleoside triphosphate hydrolases"/>
    <property type="match status" value="1"/>
</dbReference>
<dbReference type="AlphaFoldDB" id="A0A409YL05"/>
<dbReference type="STRING" id="231916.A0A409YL05"/>
<evidence type="ECO:0000256" key="5">
    <source>
        <dbReference type="ARBA" id="ARBA00022741"/>
    </source>
</evidence>
<dbReference type="PANTHER" id="PTHR19306:SF6">
    <property type="entry name" value="STRUCTURAL MAINTENANCE OF CHROMOSOMES PROTEIN 6"/>
    <property type="match status" value="1"/>
</dbReference>
<evidence type="ECO:0000256" key="9">
    <source>
        <dbReference type="ARBA" id="ARBA00023172"/>
    </source>
</evidence>
<evidence type="ECO:0000256" key="13">
    <source>
        <dbReference type="SAM" id="MobiDB-lite"/>
    </source>
</evidence>
<dbReference type="SUPFAM" id="SSF58100">
    <property type="entry name" value="Bacterial hemolysins"/>
    <property type="match status" value="1"/>
</dbReference>
<keyword evidence="4" id="KW-0158">Chromosome</keyword>
<gene>
    <name evidence="15" type="ORF">CVT26_005793</name>
</gene>
<keyword evidence="11" id="KW-0539">Nucleus</keyword>
<evidence type="ECO:0000259" key="14">
    <source>
        <dbReference type="Pfam" id="PF02463"/>
    </source>
</evidence>
<evidence type="ECO:0000256" key="6">
    <source>
        <dbReference type="ARBA" id="ARBA00022763"/>
    </source>
</evidence>
<dbReference type="Gene3D" id="1.10.287.1490">
    <property type="match status" value="1"/>
</dbReference>
<feature type="coiled-coil region" evidence="12">
    <location>
        <begin position="309"/>
        <end position="536"/>
    </location>
</feature>
<feature type="region of interest" description="Disordered" evidence="13">
    <location>
        <begin position="1"/>
        <end position="71"/>
    </location>
</feature>
<keyword evidence="8 12" id="KW-0175">Coiled coil</keyword>
<sequence length="1150" mass="131839">MPKRQHVVVNDSDDEEPQTSPSSKRARTEDSDDDVPRTQTRSQRNGRDKGKGRATVESDDEQGSDDEVDVEMNADADQVDEEEFERLYGEKLEAHLQNKRKEQVAGGIAEHGIIEYIEMHQFMCHKYLKFNFGPQINFIIGHNGSGKSAVLSAITVALGGKATSTGRGTGLKSFIREGQSAAEVTIHIKNQGEEAYKPEEYGKTIVITRRFNKEGSSSWKIKNKDGKVISTKKDELAAICDHMNIQFCDFLLIFGEDSARQFLSASAPQDKYNFFLRGTQLSQLSEEYTLCLENINQTSRLLSVKKEALPDLRARKREAQARYEEASRAREQKKKVDDLKKELAWSHVSAKESELEEKLSEVARLTGRLPRVQANLDAAQASFDEATNKVTSFEQELNDLESVDHLNQKKTDLQNQMRTHRDELKSLTREINQINQSLSGINDQIKGFDDAMKKEAQRMAQNTQQKHEETQRRLEQARAVVTDIEKKISDLIMERKDKGLLVTEIKSQGENLDKDLDRLRRTIQDCENTIQMAKQHEQDIYLPYGNNIKLVLEKIKATRWRGDIPLGPLGLYVTAKEPHVWGDLLRSQLGGFLSTWAITDPDDRPQLRQILQSHGNERVSILVFQKDLFDYRSGEPPEEYLTVLRALNITDEHVKRILINQRRIESQVLTHRRKEAAEALQRIGGGSAWSLDKMSIQIFSDGGSFNTPLNFSEARGRASLMLVSKDSARDVRHFHQQKQQAEQKYKDICQQRDQLRDQYMKLKAEIDKMNDYEAHLQAQLSKAKNRFNAIQTEANEELPAGLAGFEEAKKEAENEKQSHLEQFEEVMRKKAAVDEKQKGLQDQLNEIREVLSQYQEKRNAIAKKIEDAAEERLKAQTNMRHWQSKVEEEQKKIEKAQAQADLLTTEFENWRKKALEYCEPFPNPRKADVVNRQLESVQRALKEREKTHGASVEEMAIELNKATDNLEKAEKELKQMAMLNKALKASLIIRLGRWQEFRRHIALRCKHVFQYHLSRRGYYGKILFDHQAGHLNLRVQTDDQLTQGAREKDPRSLSGGEKSFSTICLLLSLWECIGCPLRCLDEFDVFMDAVNRRISMKMMIDTANTSDKKQYILITPQDMTNVSFSNSVRVLRMADPERGNGTLPFGSSSG</sequence>
<dbReference type="GO" id="GO:0000724">
    <property type="term" value="P:double-strand break repair via homologous recombination"/>
    <property type="evidence" value="ECO:0007669"/>
    <property type="project" value="TreeGrafter"/>
</dbReference>
<evidence type="ECO:0000256" key="12">
    <source>
        <dbReference type="SAM" id="Coils"/>
    </source>
</evidence>
<keyword evidence="16" id="KW-1185">Reference proteome</keyword>
<dbReference type="Pfam" id="PF02463">
    <property type="entry name" value="SMC_N"/>
    <property type="match status" value="1"/>
</dbReference>
<dbReference type="PANTHER" id="PTHR19306">
    <property type="entry name" value="STRUCTURAL MAINTENANCE OF CHROMOSOMES 5,6 SMC5, SMC6"/>
    <property type="match status" value="1"/>
</dbReference>
<feature type="domain" description="RecF/RecN/SMC N-terminal" evidence="14">
    <location>
        <begin position="114"/>
        <end position="1130"/>
    </location>
</feature>
<dbReference type="GO" id="GO:0005524">
    <property type="term" value="F:ATP binding"/>
    <property type="evidence" value="ECO:0007669"/>
    <property type="project" value="UniProtKB-KW"/>
</dbReference>
<dbReference type="InParanoid" id="A0A409YL05"/>
<evidence type="ECO:0000313" key="15">
    <source>
        <dbReference type="EMBL" id="PPR03753.1"/>
    </source>
</evidence>
<evidence type="ECO:0000256" key="7">
    <source>
        <dbReference type="ARBA" id="ARBA00022840"/>
    </source>
</evidence>
<keyword evidence="7" id="KW-0067">ATP-binding</keyword>
<evidence type="ECO:0000256" key="2">
    <source>
        <dbReference type="ARBA" id="ARBA00004286"/>
    </source>
</evidence>
<dbReference type="Proteomes" id="UP000284706">
    <property type="component" value="Unassembled WGS sequence"/>
</dbReference>
<keyword evidence="6" id="KW-0227">DNA damage</keyword>
<reference evidence="15 16" key="1">
    <citation type="journal article" date="2018" name="Evol. Lett.">
        <title>Horizontal gene cluster transfer increased hallucinogenic mushroom diversity.</title>
        <authorList>
            <person name="Reynolds H.T."/>
            <person name="Vijayakumar V."/>
            <person name="Gluck-Thaler E."/>
            <person name="Korotkin H.B."/>
            <person name="Matheny P.B."/>
            <person name="Slot J.C."/>
        </authorList>
    </citation>
    <scope>NUCLEOTIDE SEQUENCE [LARGE SCALE GENOMIC DNA]</scope>
    <source>
        <strain evidence="15 16">SRW20</strain>
    </source>
</reference>